<name>A0AA38RS66_9PEZI</name>
<keyword evidence="9 13" id="KW-1133">Transmembrane helix</keyword>
<proteinExistence type="inferred from homology"/>
<dbReference type="GO" id="GO:0005789">
    <property type="term" value="C:endoplasmic reticulum membrane"/>
    <property type="evidence" value="ECO:0007669"/>
    <property type="project" value="UniProtKB-SubCell"/>
</dbReference>
<keyword evidence="16" id="KW-1185">Reference proteome</keyword>
<feature type="transmembrane region" description="Helical" evidence="13">
    <location>
        <begin position="616"/>
        <end position="637"/>
    </location>
</feature>
<organism evidence="15 16">
    <name type="scientific">Coniochaeta hoffmannii</name>
    <dbReference type="NCBI Taxonomy" id="91930"/>
    <lineage>
        <taxon>Eukaryota</taxon>
        <taxon>Fungi</taxon>
        <taxon>Dikarya</taxon>
        <taxon>Ascomycota</taxon>
        <taxon>Pezizomycotina</taxon>
        <taxon>Sordariomycetes</taxon>
        <taxon>Sordariomycetidae</taxon>
        <taxon>Coniochaetales</taxon>
        <taxon>Coniochaetaceae</taxon>
        <taxon>Coniochaeta</taxon>
    </lineage>
</organism>
<feature type="transmembrane region" description="Helical" evidence="13">
    <location>
        <begin position="813"/>
        <end position="834"/>
    </location>
</feature>
<dbReference type="InterPro" id="IPR002591">
    <property type="entry name" value="Phosphodiest/P_Trfase"/>
</dbReference>
<sequence length="838" mass="91765">MKARQNAALFSALWLVAANVLIPVAVVLFATGFFPYKPVLPGLAQRHKNYDHLEAPFDRLVFMVVDALRSDFVFSEDSGFQYTQSLIRDGAALPFTAHATSPTVTMPRLKAITTGSIPSFLDAILNLDETDKTSSLASQDSWLAQMKAKGTGKVVMYGDDTWLKLFPGIFDRADGTTSFFVSDFTEVDNNVTRHIAGELKNNDWNTMVLHYLGLDHIGHKGGPRSFHMLPKQQEMDGVVKQIYSAIESEQHLQSTLFVVCGDHGMNDAGNHGGSSAGETSPALVFMSPKLRTLQRQLSSPLPPKDDFQYYSAVEQSDIAPTLAALLGFSVPRNNLGVFIGDFLPLWDEAFDKVQILLQNVDQIKAIMSATFGSHVWQTQMMADSGRASAHGDADLSLSVISRWLRRAQDVMSSMASNYDMSRLVTGQALAVVAVLCAVSGTHNISRQNLRTFLPFAFVTVAYGIMMFASSYVEEEQHFWYWTTTAWLALLGLKNLNGITSRKSHFSSVLLVLAVTRLVRGWNQTGQKFAGEPDIVKTFIIPHPSLLWILVGATYLWIGRDLRDGFSGLSSAAGFIIAAGLTIAAFAFKLAYTNEDAPELVSGMALRIFDYLPRATLVARAQAVFIGLAVATAGVLWFTFGKRGAPVRTTVLDTLHSLYTLLAVTQSRTTNIPLFLLFNIQLKFLGSQALDGAELATSTLLLSFMSFFASGGSNAMSSVDLSNAYNGVSNFNAVAVGILTFVSNWAAPIYWTFATATLLVRKRKAGQSNVFLQHLAFLTVFITFSAAAVMAACTALRTHLFIWTVFSPKYLYCMAWTLAQHLLVNIGVGGVLYWLGTTP</sequence>
<evidence type="ECO:0000313" key="15">
    <source>
        <dbReference type="EMBL" id="KAJ9155773.1"/>
    </source>
</evidence>
<evidence type="ECO:0000256" key="4">
    <source>
        <dbReference type="ARBA" id="ARBA00020830"/>
    </source>
</evidence>
<keyword evidence="10 13" id="KW-0472">Membrane</keyword>
<dbReference type="GO" id="GO:0051267">
    <property type="term" value="F:CP2 mannose-ethanolamine phosphotransferase activity"/>
    <property type="evidence" value="ECO:0007669"/>
    <property type="project" value="TreeGrafter"/>
</dbReference>
<gene>
    <name evidence="15" type="ORF">NKR19_g4416</name>
</gene>
<dbReference type="AlphaFoldDB" id="A0AA38RS66"/>
<comment type="pathway">
    <text evidence="2 13">Glycolipid biosynthesis; glycosylphosphatidylinositol-anchor biosynthesis.</text>
</comment>
<comment type="subcellular location">
    <subcellularLocation>
        <location evidence="1 13">Endoplasmic reticulum membrane</location>
        <topology evidence="1 13">Multi-pass membrane protein</topology>
    </subcellularLocation>
</comment>
<feature type="transmembrane region" description="Helical" evidence="13">
    <location>
        <begin position="537"/>
        <end position="557"/>
    </location>
</feature>
<dbReference type="SUPFAM" id="SSF53649">
    <property type="entry name" value="Alkaline phosphatase-like"/>
    <property type="match status" value="1"/>
</dbReference>
<evidence type="ECO:0000259" key="14">
    <source>
        <dbReference type="Pfam" id="PF19316"/>
    </source>
</evidence>
<dbReference type="Gene3D" id="3.40.720.10">
    <property type="entry name" value="Alkaline Phosphatase, subunit A"/>
    <property type="match status" value="1"/>
</dbReference>
<evidence type="ECO:0000256" key="8">
    <source>
        <dbReference type="ARBA" id="ARBA00022824"/>
    </source>
</evidence>
<keyword evidence="5 13" id="KW-0337">GPI-anchor biosynthesis</keyword>
<evidence type="ECO:0000256" key="2">
    <source>
        <dbReference type="ARBA" id="ARBA00004687"/>
    </source>
</evidence>
<evidence type="ECO:0000313" key="16">
    <source>
        <dbReference type="Proteomes" id="UP001174691"/>
    </source>
</evidence>
<comment type="caution">
    <text evidence="15">The sequence shown here is derived from an EMBL/GenBank/DDBJ whole genome shotgun (WGS) entry which is preliminary data.</text>
</comment>
<dbReference type="Pfam" id="PF19316">
    <property type="entry name" value="PIGO_PIGG"/>
    <property type="match status" value="1"/>
</dbReference>
<dbReference type="InterPro" id="IPR045687">
    <property type="entry name" value="PIGG/GPI7_C"/>
</dbReference>
<evidence type="ECO:0000256" key="7">
    <source>
        <dbReference type="ARBA" id="ARBA00022692"/>
    </source>
</evidence>
<reference evidence="15" key="1">
    <citation type="submission" date="2022-07" db="EMBL/GenBank/DDBJ databases">
        <title>Fungi with potential for degradation of polypropylene.</title>
        <authorList>
            <person name="Gostincar C."/>
        </authorList>
    </citation>
    <scope>NUCLEOTIDE SEQUENCE</scope>
    <source>
        <strain evidence="15">EXF-13287</strain>
    </source>
</reference>
<evidence type="ECO:0000256" key="13">
    <source>
        <dbReference type="RuleBase" id="RU367106"/>
    </source>
</evidence>
<dbReference type="InterPro" id="IPR037674">
    <property type="entry name" value="PIG-G_N"/>
</dbReference>
<dbReference type="CDD" id="cd16024">
    <property type="entry name" value="GPI_EPT_2"/>
    <property type="match status" value="1"/>
</dbReference>
<evidence type="ECO:0000256" key="12">
    <source>
        <dbReference type="ARBA" id="ARBA00056729"/>
    </source>
</evidence>
<keyword evidence="8 13" id="KW-0256">Endoplasmic reticulum</keyword>
<evidence type="ECO:0000256" key="10">
    <source>
        <dbReference type="ARBA" id="ARBA00023136"/>
    </source>
</evidence>
<evidence type="ECO:0000256" key="5">
    <source>
        <dbReference type="ARBA" id="ARBA00022502"/>
    </source>
</evidence>
<dbReference type="PANTHER" id="PTHR23072:SF0">
    <property type="entry name" value="GPI ETHANOLAMINE PHOSPHATE TRANSFERASE 2"/>
    <property type="match status" value="1"/>
</dbReference>
<dbReference type="GO" id="GO:0006506">
    <property type="term" value="P:GPI anchor biosynthetic process"/>
    <property type="evidence" value="ECO:0007669"/>
    <property type="project" value="UniProtKB-KW"/>
</dbReference>
<dbReference type="Proteomes" id="UP001174691">
    <property type="component" value="Unassembled WGS sequence"/>
</dbReference>
<dbReference type="InterPro" id="IPR017850">
    <property type="entry name" value="Alkaline_phosphatase_core_sf"/>
</dbReference>
<dbReference type="EMBL" id="JANBVN010000055">
    <property type="protein sequence ID" value="KAJ9155773.1"/>
    <property type="molecule type" value="Genomic_DNA"/>
</dbReference>
<feature type="transmembrane region" description="Helical" evidence="13">
    <location>
        <begin position="774"/>
        <end position="801"/>
    </location>
</feature>
<feature type="transmembrane region" description="Helical" evidence="13">
    <location>
        <begin position="12"/>
        <end position="36"/>
    </location>
</feature>
<dbReference type="PANTHER" id="PTHR23072">
    <property type="entry name" value="PHOSPHATIDYLINOSITOL GLYCAN-RELATED"/>
    <property type="match status" value="1"/>
</dbReference>
<keyword evidence="11" id="KW-0325">Glycoprotein</keyword>
<dbReference type="FunFam" id="3.40.720.10:FF:000045">
    <property type="entry name" value="GPI ethanolamine phosphate transferase 2"/>
    <property type="match status" value="1"/>
</dbReference>
<dbReference type="Pfam" id="PF01663">
    <property type="entry name" value="Phosphodiest"/>
    <property type="match status" value="1"/>
</dbReference>
<keyword evidence="7 13" id="KW-0812">Transmembrane</keyword>
<evidence type="ECO:0000256" key="3">
    <source>
        <dbReference type="ARBA" id="ARBA00005315"/>
    </source>
</evidence>
<evidence type="ECO:0000256" key="1">
    <source>
        <dbReference type="ARBA" id="ARBA00004477"/>
    </source>
</evidence>
<feature type="transmembrane region" description="Helical" evidence="13">
    <location>
        <begin position="420"/>
        <end position="440"/>
    </location>
</feature>
<feature type="transmembrane region" description="Helical" evidence="13">
    <location>
        <begin position="452"/>
        <end position="472"/>
    </location>
</feature>
<evidence type="ECO:0000256" key="11">
    <source>
        <dbReference type="ARBA" id="ARBA00023180"/>
    </source>
</evidence>
<comment type="similarity">
    <text evidence="3 13">Belongs to the PIGG/PIGN/PIGO family. PIGG subfamily.</text>
</comment>
<keyword evidence="6 13" id="KW-0808">Transferase</keyword>
<evidence type="ECO:0000256" key="6">
    <source>
        <dbReference type="ARBA" id="ARBA00022679"/>
    </source>
</evidence>
<evidence type="ECO:0000256" key="9">
    <source>
        <dbReference type="ARBA" id="ARBA00022989"/>
    </source>
</evidence>
<dbReference type="InterPro" id="IPR039527">
    <property type="entry name" value="PIGG/GPI7"/>
</dbReference>
<feature type="domain" description="GPI ethanolamine phosphate transferase 2 C-terminal" evidence="14">
    <location>
        <begin position="415"/>
        <end position="836"/>
    </location>
</feature>
<feature type="transmembrane region" description="Helical" evidence="13">
    <location>
        <begin position="569"/>
        <end position="591"/>
    </location>
</feature>
<comment type="function">
    <text evidence="12 13">Ethanolamine phosphate transferase involved in glycosylphosphatidylinositol-anchor biosynthesis. Transfers ethanolamine phosphate to the GPI second mannose.</text>
</comment>
<accession>A0AA38RS66</accession>
<feature type="transmembrane region" description="Helical" evidence="13">
    <location>
        <begin position="730"/>
        <end position="753"/>
    </location>
</feature>
<protein>
    <recommendedName>
        <fullName evidence="4 13">GPI ethanolamine phosphate transferase 2</fullName>
    </recommendedName>
</protein>